<evidence type="ECO:0000256" key="4">
    <source>
        <dbReference type="ARBA" id="ARBA00023004"/>
    </source>
</evidence>
<keyword evidence="3" id="KW-0479">Metal-binding</keyword>
<dbReference type="GO" id="GO:0051537">
    <property type="term" value="F:2 iron, 2 sulfur cluster binding"/>
    <property type="evidence" value="ECO:0007669"/>
    <property type="project" value="UniProtKB-KW"/>
</dbReference>
<dbReference type="RefSeq" id="WP_066969602.1">
    <property type="nucleotide sequence ID" value="NZ_CP023449.1"/>
</dbReference>
<dbReference type="InterPro" id="IPR001055">
    <property type="entry name" value="Adrenodoxin-like"/>
</dbReference>
<proteinExistence type="inferred from homology"/>
<evidence type="ECO:0000313" key="8">
    <source>
        <dbReference type="EMBL" id="PCE39883.1"/>
    </source>
</evidence>
<reference evidence="8 9" key="1">
    <citation type="submission" date="2017-09" db="EMBL/GenBank/DDBJ databases">
        <title>The Catabolism of 3,6-Dichlorosalicylic acid is Initiated by the Cytochrome P450 Monooxygenase DsmABC in Rhizorhabdus dicambivorans Ndbn-20.</title>
        <authorList>
            <person name="Na L."/>
        </authorList>
    </citation>
    <scope>NUCLEOTIDE SEQUENCE [LARGE SCALE GENOMIC DNA]</scope>
    <source>
        <strain evidence="8 9">Ndbn-20m</strain>
    </source>
</reference>
<dbReference type="GO" id="GO:0140647">
    <property type="term" value="P:P450-containing electron transport chain"/>
    <property type="evidence" value="ECO:0007669"/>
    <property type="project" value="InterPro"/>
</dbReference>
<keyword evidence="4" id="KW-0408">Iron</keyword>
<keyword evidence="5" id="KW-0411">Iron-sulfur</keyword>
<dbReference type="InterPro" id="IPR012675">
    <property type="entry name" value="Beta-grasp_dom_sf"/>
</dbReference>
<evidence type="ECO:0000256" key="6">
    <source>
        <dbReference type="ARBA" id="ARBA00034078"/>
    </source>
</evidence>
<comment type="cofactor">
    <cofactor evidence="6">
        <name>[2Fe-2S] cluster</name>
        <dbReference type="ChEBI" id="CHEBI:190135"/>
    </cofactor>
</comment>
<evidence type="ECO:0000256" key="3">
    <source>
        <dbReference type="ARBA" id="ARBA00022723"/>
    </source>
</evidence>
<evidence type="ECO:0000313" key="9">
    <source>
        <dbReference type="Proteomes" id="UP000218934"/>
    </source>
</evidence>
<dbReference type="GO" id="GO:0046872">
    <property type="term" value="F:metal ion binding"/>
    <property type="evidence" value="ECO:0007669"/>
    <property type="project" value="UniProtKB-KW"/>
</dbReference>
<evidence type="ECO:0000259" key="7">
    <source>
        <dbReference type="PROSITE" id="PS51085"/>
    </source>
</evidence>
<comment type="similarity">
    <text evidence="1">Belongs to the adrenodoxin/putidaredoxin family.</text>
</comment>
<evidence type="ECO:0000256" key="5">
    <source>
        <dbReference type="ARBA" id="ARBA00023014"/>
    </source>
</evidence>
<organism evidence="8 9">
    <name type="scientific">Rhizorhabdus dicambivorans</name>
    <dbReference type="NCBI Taxonomy" id="1850238"/>
    <lineage>
        <taxon>Bacteria</taxon>
        <taxon>Pseudomonadati</taxon>
        <taxon>Pseudomonadota</taxon>
        <taxon>Alphaproteobacteria</taxon>
        <taxon>Sphingomonadales</taxon>
        <taxon>Sphingomonadaceae</taxon>
        <taxon>Rhizorhabdus</taxon>
    </lineage>
</organism>
<dbReference type="EMBL" id="NWUF01000042">
    <property type="protein sequence ID" value="PCE39883.1"/>
    <property type="molecule type" value="Genomic_DNA"/>
</dbReference>
<sequence>MPKIQIVTRDGTEHEISADPGLSVMEIIRDAGIDELLALCGGCCSCATCHVYVDEESASLLPPVSEDESDLLDSSDHRTARSRLSCQLNLTAEMDMLRVVIAPED</sequence>
<evidence type="ECO:0000256" key="2">
    <source>
        <dbReference type="ARBA" id="ARBA00022714"/>
    </source>
</evidence>
<dbReference type="PANTHER" id="PTHR23426">
    <property type="entry name" value="FERREDOXIN/ADRENODOXIN"/>
    <property type="match status" value="1"/>
</dbReference>
<keyword evidence="2" id="KW-0001">2Fe-2S</keyword>
<dbReference type="PANTHER" id="PTHR23426:SF65">
    <property type="entry name" value="FERREDOXIN-2, MITOCHONDRIAL"/>
    <property type="match status" value="1"/>
</dbReference>
<dbReference type="KEGG" id="rdi:CMV14_14480"/>
<name>A0A2A4FNA2_9SPHN</name>
<dbReference type="GO" id="GO:0009055">
    <property type="term" value="F:electron transfer activity"/>
    <property type="evidence" value="ECO:0007669"/>
    <property type="project" value="TreeGrafter"/>
</dbReference>
<dbReference type="Pfam" id="PF00111">
    <property type="entry name" value="Fer2"/>
    <property type="match status" value="1"/>
</dbReference>
<dbReference type="InterPro" id="IPR036010">
    <property type="entry name" value="2Fe-2S_ferredoxin-like_sf"/>
</dbReference>
<evidence type="ECO:0000256" key="1">
    <source>
        <dbReference type="ARBA" id="ARBA00010914"/>
    </source>
</evidence>
<dbReference type="SUPFAM" id="SSF54292">
    <property type="entry name" value="2Fe-2S ferredoxin-like"/>
    <property type="match status" value="1"/>
</dbReference>
<dbReference type="Gene3D" id="3.10.20.30">
    <property type="match status" value="1"/>
</dbReference>
<dbReference type="InterPro" id="IPR001041">
    <property type="entry name" value="2Fe-2S_ferredoxin-type"/>
</dbReference>
<dbReference type="PROSITE" id="PS51085">
    <property type="entry name" value="2FE2S_FER_2"/>
    <property type="match status" value="1"/>
</dbReference>
<accession>A0A2A4FNA2</accession>
<dbReference type="PRINTS" id="PR00355">
    <property type="entry name" value="ADRENODOXIN"/>
</dbReference>
<protein>
    <submittedName>
        <fullName evidence="8">Ferredoxin</fullName>
    </submittedName>
</protein>
<dbReference type="CDD" id="cd00207">
    <property type="entry name" value="fer2"/>
    <property type="match status" value="1"/>
</dbReference>
<gene>
    <name evidence="8" type="ORF">COO09_23310</name>
</gene>
<dbReference type="Proteomes" id="UP000218934">
    <property type="component" value="Unassembled WGS sequence"/>
</dbReference>
<comment type="caution">
    <text evidence="8">The sequence shown here is derived from an EMBL/GenBank/DDBJ whole genome shotgun (WGS) entry which is preliminary data.</text>
</comment>
<feature type="domain" description="2Fe-2S ferredoxin-type" evidence="7">
    <location>
        <begin position="2"/>
        <end position="105"/>
    </location>
</feature>
<dbReference type="OrthoDB" id="9799640at2"/>
<keyword evidence="9" id="KW-1185">Reference proteome</keyword>
<dbReference type="AlphaFoldDB" id="A0A2A4FNA2"/>